<evidence type="ECO:0000313" key="7">
    <source>
        <dbReference type="EMBL" id="KAF9672635.1"/>
    </source>
</evidence>
<evidence type="ECO:0000256" key="4">
    <source>
        <dbReference type="ARBA" id="ARBA00022723"/>
    </source>
</evidence>
<comment type="cofactor">
    <cofactor evidence="1">
        <name>Mg(2+)</name>
        <dbReference type="ChEBI" id="CHEBI:18420"/>
    </cofactor>
</comment>
<keyword evidence="6" id="KW-0414">Isoprene biosynthesis</keyword>
<dbReference type="EMBL" id="JADGMS010000011">
    <property type="protein sequence ID" value="KAF9672635.1"/>
    <property type="molecule type" value="Genomic_DNA"/>
</dbReference>
<dbReference type="AlphaFoldDB" id="A0A835MP49"/>
<name>A0A835MP49_9ROSI</name>
<dbReference type="GO" id="GO:0046872">
    <property type="term" value="F:metal ion binding"/>
    <property type="evidence" value="ECO:0007669"/>
    <property type="project" value="UniProtKB-KW"/>
</dbReference>
<keyword evidence="5" id="KW-0460">Magnesium</keyword>
<keyword evidence="3" id="KW-0808">Transferase</keyword>
<evidence type="ECO:0000256" key="3">
    <source>
        <dbReference type="ARBA" id="ARBA00022679"/>
    </source>
</evidence>
<evidence type="ECO:0000256" key="5">
    <source>
        <dbReference type="ARBA" id="ARBA00022842"/>
    </source>
</evidence>
<dbReference type="GO" id="GO:0010236">
    <property type="term" value="P:plastoquinone biosynthetic process"/>
    <property type="evidence" value="ECO:0007669"/>
    <property type="project" value="TreeGrafter"/>
</dbReference>
<dbReference type="InterPro" id="IPR008949">
    <property type="entry name" value="Isoprenoid_synthase_dom_sf"/>
</dbReference>
<organism evidence="7 8">
    <name type="scientific">Salix dunnii</name>
    <dbReference type="NCBI Taxonomy" id="1413687"/>
    <lineage>
        <taxon>Eukaryota</taxon>
        <taxon>Viridiplantae</taxon>
        <taxon>Streptophyta</taxon>
        <taxon>Embryophyta</taxon>
        <taxon>Tracheophyta</taxon>
        <taxon>Spermatophyta</taxon>
        <taxon>Magnoliopsida</taxon>
        <taxon>eudicotyledons</taxon>
        <taxon>Gunneridae</taxon>
        <taxon>Pentapetalae</taxon>
        <taxon>rosids</taxon>
        <taxon>fabids</taxon>
        <taxon>Malpighiales</taxon>
        <taxon>Salicaceae</taxon>
        <taxon>Saliceae</taxon>
        <taxon>Salix</taxon>
    </lineage>
</organism>
<evidence type="ECO:0000313" key="8">
    <source>
        <dbReference type="Proteomes" id="UP000657918"/>
    </source>
</evidence>
<gene>
    <name evidence="7" type="ORF">SADUNF_Sadunf11G0063200</name>
</gene>
<dbReference type="GO" id="GO:0009507">
    <property type="term" value="C:chloroplast"/>
    <property type="evidence" value="ECO:0007669"/>
    <property type="project" value="TreeGrafter"/>
</dbReference>
<keyword evidence="8" id="KW-1185">Reference proteome</keyword>
<reference evidence="7 8" key="1">
    <citation type="submission" date="2020-10" db="EMBL/GenBank/DDBJ databases">
        <title>Plant Genome Project.</title>
        <authorList>
            <person name="Zhang R.-G."/>
        </authorList>
    </citation>
    <scope>NUCLEOTIDE SEQUENCE [LARGE SCALE GENOMIC DNA]</scope>
    <source>
        <strain evidence="7">FAFU-HL-1</strain>
        <tissue evidence="7">Leaf</tissue>
    </source>
</reference>
<dbReference type="GO" id="GO:0004659">
    <property type="term" value="F:prenyltransferase activity"/>
    <property type="evidence" value="ECO:0007669"/>
    <property type="project" value="TreeGrafter"/>
</dbReference>
<dbReference type="OrthoDB" id="9927103at2759"/>
<keyword evidence="4" id="KW-0479">Metal-binding</keyword>
<dbReference type="PANTHER" id="PTHR12001">
    <property type="entry name" value="GERANYLGERANYL PYROPHOSPHATE SYNTHASE"/>
    <property type="match status" value="1"/>
</dbReference>
<comment type="caution">
    <text evidence="7">The sequence shown here is derived from an EMBL/GenBank/DDBJ whole genome shotgun (WGS) entry which is preliminary data.</text>
</comment>
<dbReference type="GO" id="GO:0008299">
    <property type="term" value="P:isoprenoid biosynthetic process"/>
    <property type="evidence" value="ECO:0007669"/>
    <property type="project" value="UniProtKB-KW"/>
</dbReference>
<dbReference type="Proteomes" id="UP000657918">
    <property type="component" value="Chromosome 11"/>
</dbReference>
<evidence type="ECO:0000256" key="2">
    <source>
        <dbReference type="ARBA" id="ARBA00006706"/>
    </source>
</evidence>
<protein>
    <submittedName>
        <fullName evidence="7">Uncharacterized protein</fullName>
    </submittedName>
</protein>
<dbReference type="PANTHER" id="PTHR12001:SF69">
    <property type="entry name" value="ALL TRANS-POLYPRENYL-DIPHOSPHATE SYNTHASE PDSS1"/>
    <property type="match status" value="1"/>
</dbReference>
<accession>A0A835MP49</accession>
<sequence>MENAHQLYGTRVAILVGDFIFAQSTYLTNLENIECLFKSSYKIASLIGASAKGAAIFSGVDSNVCMLIASPKLREIIESELCESGSLDETTELVNNCGGIEKAQELVRQKVDLAI</sequence>
<evidence type="ECO:0000256" key="1">
    <source>
        <dbReference type="ARBA" id="ARBA00001946"/>
    </source>
</evidence>
<dbReference type="SUPFAM" id="SSF48576">
    <property type="entry name" value="Terpenoid synthases"/>
    <property type="match status" value="1"/>
</dbReference>
<evidence type="ECO:0000256" key="6">
    <source>
        <dbReference type="ARBA" id="ARBA00023229"/>
    </source>
</evidence>
<proteinExistence type="inferred from homology"/>
<comment type="similarity">
    <text evidence="2">Belongs to the FPP/GGPP synthase family.</text>
</comment>